<proteinExistence type="predicted"/>
<evidence type="ECO:0000313" key="1">
    <source>
        <dbReference type="EMBL" id="TSE18984.1"/>
    </source>
</evidence>
<name>A0A554W5Z8_9BURK</name>
<organism evidence="1 2">
    <name type="scientific">Tepidimonas alkaliphilus</name>
    <dbReference type="NCBI Taxonomy" id="2588942"/>
    <lineage>
        <taxon>Bacteria</taxon>
        <taxon>Pseudomonadati</taxon>
        <taxon>Pseudomonadota</taxon>
        <taxon>Betaproteobacteria</taxon>
        <taxon>Burkholderiales</taxon>
        <taxon>Tepidimonas</taxon>
    </lineage>
</organism>
<dbReference type="RefSeq" id="WP_143890768.1">
    <property type="nucleotide sequence ID" value="NZ_VJNB01000009.1"/>
</dbReference>
<keyword evidence="2" id="KW-1185">Reference proteome</keyword>
<reference evidence="1 2" key="1">
    <citation type="submission" date="2019-07" db="EMBL/GenBank/DDBJ databases">
        <title>Tepidimonas alkaliphilus YIM 72238 draft genome.</title>
        <authorList>
            <person name="Da Costa M.S."/>
            <person name="Froufe H.J.C."/>
            <person name="Egas C."/>
            <person name="Albuquerque L."/>
        </authorList>
    </citation>
    <scope>NUCLEOTIDE SEQUENCE [LARGE SCALE GENOMIC DNA]</scope>
    <source>
        <strain evidence="1 2">YIM 72238</strain>
    </source>
</reference>
<gene>
    <name evidence="1" type="ORF">Talka_01747</name>
</gene>
<dbReference type="EMBL" id="VJNB01000009">
    <property type="protein sequence ID" value="TSE18984.1"/>
    <property type="molecule type" value="Genomic_DNA"/>
</dbReference>
<accession>A0A554W5Z8</accession>
<evidence type="ECO:0000313" key="2">
    <source>
        <dbReference type="Proteomes" id="UP000315736"/>
    </source>
</evidence>
<sequence>MLGLGPIREGRGTDYRYRAVAPRAEVAAAMARMVQELSYTNFKSEVSRRQGHPRANLDHRVWDVLDDLQTDPIWAGSGLPLVGGVG</sequence>
<protein>
    <submittedName>
        <fullName evidence="1">Uncharacterized protein</fullName>
    </submittedName>
</protein>
<dbReference type="AlphaFoldDB" id="A0A554W5Z8"/>
<dbReference type="Proteomes" id="UP000315736">
    <property type="component" value="Unassembled WGS sequence"/>
</dbReference>
<comment type="caution">
    <text evidence="1">The sequence shown here is derived from an EMBL/GenBank/DDBJ whole genome shotgun (WGS) entry which is preliminary data.</text>
</comment>
<dbReference type="OrthoDB" id="6934663at2"/>